<proteinExistence type="predicted"/>
<protein>
    <submittedName>
        <fullName evidence="1">Uncharacterized protein</fullName>
    </submittedName>
</protein>
<organism evidence="1 2">
    <name type="scientific">Elysia crispata</name>
    <name type="common">lettuce slug</name>
    <dbReference type="NCBI Taxonomy" id="231223"/>
    <lineage>
        <taxon>Eukaryota</taxon>
        <taxon>Metazoa</taxon>
        <taxon>Spiralia</taxon>
        <taxon>Lophotrochozoa</taxon>
        <taxon>Mollusca</taxon>
        <taxon>Gastropoda</taxon>
        <taxon>Heterobranchia</taxon>
        <taxon>Euthyneura</taxon>
        <taxon>Panpulmonata</taxon>
        <taxon>Sacoglossa</taxon>
        <taxon>Placobranchoidea</taxon>
        <taxon>Plakobranchidae</taxon>
        <taxon>Elysia</taxon>
    </lineage>
</organism>
<name>A0AAE0Y058_9GAST</name>
<evidence type="ECO:0000313" key="1">
    <source>
        <dbReference type="EMBL" id="KAK3726517.1"/>
    </source>
</evidence>
<dbReference type="EMBL" id="JAWDGP010007300">
    <property type="protein sequence ID" value="KAK3726517.1"/>
    <property type="molecule type" value="Genomic_DNA"/>
</dbReference>
<keyword evidence="2" id="KW-1185">Reference proteome</keyword>
<gene>
    <name evidence="1" type="ORF">RRG08_027178</name>
</gene>
<accession>A0AAE0Y058</accession>
<dbReference type="Proteomes" id="UP001283361">
    <property type="component" value="Unassembled WGS sequence"/>
</dbReference>
<comment type="caution">
    <text evidence="1">The sequence shown here is derived from an EMBL/GenBank/DDBJ whole genome shotgun (WGS) entry which is preliminary data.</text>
</comment>
<evidence type="ECO:0000313" key="2">
    <source>
        <dbReference type="Proteomes" id="UP001283361"/>
    </source>
</evidence>
<dbReference type="AlphaFoldDB" id="A0AAE0Y058"/>
<sequence length="70" mass="7811">MDFFNTTSSARKPLRFVVIITRARDGFLVTVRISNVKLTEDSDTLVSLVTGGDNPMWLIRPGLDLKSTNL</sequence>
<reference evidence="1" key="1">
    <citation type="journal article" date="2023" name="G3 (Bethesda)">
        <title>A reference genome for the long-term kleptoplast-retaining sea slug Elysia crispata morphotype clarki.</title>
        <authorList>
            <person name="Eastman K.E."/>
            <person name="Pendleton A.L."/>
            <person name="Shaikh M.A."/>
            <person name="Suttiyut T."/>
            <person name="Ogas R."/>
            <person name="Tomko P."/>
            <person name="Gavelis G."/>
            <person name="Widhalm J.R."/>
            <person name="Wisecaver J.H."/>
        </authorList>
    </citation>
    <scope>NUCLEOTIDE SEQUENCE</scope>
    <source>
        <strain evidence="1">ECLA1</strain>
    </source>
</reference>